<accession>A0A6B8M3B4</accession>
<feature type="transmembrane region" description="Helical" evidence="6">
    <location>
        <begin position="77"/>
        <end position="96"/>
    </location>
</feature>
<dbReference type="KEGG" id="mpar:F7D14_19405"/>
<dbReference type="RefSeq" id="WP_154420121.1">
    <property type="nucleotide sequence ID" value="NZ_CP044331.1"/>
</dbReference>
<comment type="subcellular location">
    <subcellularLocation>
        <location evidence="1">Membrane</location>
        <topology evidence="1">Multi-pass membrane protein</topology>
    </subcellularLocation>
</comment>
<dbReference type="InterPro" id="IPR002549">
    <property type="entry name" value="AI-2E-like"/>
</dbReference>
<evidence type="ECO:0000256" key="3">
    <source>
        <dbReference type="ARBA" id="ARBA00022692"/>
    </source>
</evidence>
<organism evidence="7 8">
    <name type="scientific">Methylocystis parvus</name>
    <dbReference type="NCBI Taxonomy" id="134"/>
    <lineage>
        <taxon>Bacteria</taxon>
        <taxon>Pseudomonadati</taxon>
        <taxon>Pseudomonadota</taxon>
        <taxon>Alphaproteobacteria</taxon>
        <taxon>Hyphomicrobiales</taxon>
        <taxon>Methylocystaceae</taxon>
        <taxon>Methylocystis</taxon>
    </lineage>
</organism>
<sequence>MTEPKRGDDSATGEAFARNQPIDIFLLARLGFTSIFVVITALIAEPYLASLTWALVLAVVFIGPHRWLEAHIGANSAAAASVFLIAVIVVGPLLFVSERLINEAITGVAYVGTTFSDGRWGGFLDAHPWLRWIGDQLDLRTLAGRIGDFITSNGGALLTQSTGQAITLLLAFYMLFFFLRDRRAGLDAIIRLSPFSSIETGKLIVRARDTIHAMIYGTLSVAALQGMLGGIIFWWLNFPSPLFWGIVMGVLSIAPVLGSFVIWIPATIYLAMEERWADAITLGLWGGVVISTADNVVRPLLVGETLRLHTAPAFVAMLGGLQLFGPAGLILGPLAFTTTTLMLEFWRRRSDPELHMK</sequence>
<evidence type="ECO:0000256" key="2">
    <source>
        <dbReference type="ARBA" id="ARBA00009773"/>
    </source>
</evidence>
<proteinExistence type="inferred from homology"/>
<feature type="transmembrane region" description="Helical" evidence="6">
    <location>
        <begin position="242"/>
        <end position="264"/>
    </location>
</feature>
<keyword evidence="5 6" id="KW-0472">Membrane</keyword>
<feature type="transmembrane region" description="Helical" evidence="6">
    <location>
        <begin position="313"/>
        <end position="346"/>
    </location>
</feature>
<feature type="transmembrane region" description="Helical" evidence="6">
    <location>
        <begin position="24"/>
        <end position="44"/>
    </location>
</feature>
<keyword evidence="3 6" id="KW-0812">Transmembrane</keyword>
<dbReference type="AlphaFoldDB" id="A0A6B8M3B4"/>
<keyword evidence="8" id="KW-1185">Reference proteome</keyword>
<evidence type="ECO:0000256" key="5">
    <source>
        <dbReference type="ARBA" id="ARBA00023136"/>
    </source>
</evidence>
<evidence type="ECO:0000313" key="7">
    <source>
        <dbReference type="EMBL" id="QGM99437.1"/>
    </source>
</evidence>
<feature type="transmembrane region" description="Helical" evidence="6">
    <location>
        <begin position="50"/>
        <end position="68"/>
    </location>
</feature>
<feature type="transmembrane region" description="Helical" evidence="6">
    <location>
        <begin position="213"/>
        <end position="236"/>
    </location>
</feature>
<dbReference type="Proteomes" id="UP000422569">
    <property type="component" value="Chromosome"/>
</dbReference>
<reference evidence="7 8" key="1">
    <citation type="submission" date="2019-09" db="EMBL/GenBank/DDBJ databases">
        <title>Isolation and complete genome sequencing of Methylocystis species.</title>
        <authorList>
            <person name="Rumah B.L."/>
            <person name="Stead C.E."/>
            <person name="Stevens B.C."/>
            <person name="Minton N.P."/>
            <person name="Grosse-Honebrink A."/>
            <person name="Zhang Y."/>
        </authorList>
    </citation>
    <scope>NUCLEOTIDE SEQUENCE [LARGE SCALE GENOMIC DNA]</scope>
    <source>
        <strain evidence="7 8">BRCS2</strain>
    </source>
</reference>
<name>A0A6B8M3B4_9HYPH</name>
<dbReference type="Pfam" id="PF01594">
    <property type="entry name" value="AI-2E_transport"/>
    <property type="match status" value="1"/>
</dbReference>
<comment type="similarity">
    <text evidence="2">Belongs to the autoinducer-2 exporter (AI-2E) (TC 2.A.86) family.</text>
</comment>
<gene>
    <name evidence="7" type="ORF">F7D14_19405</name>
</gene>
<evidence type="ECO:0000256" key="6">
    <source>
        <dbReference type="SAM" id="Phobius"/>
    </source>
</evidence>
<dbReference type="PANTHER" id="PTHR21716:SF4">
    <property type="entry name" value="TRANSMEMBRANE PROTEIN 245"/>
    <property type="match status" value="1"/>
</dbReference>
<dbReference type="EMBL" id="CP044331">
    <property type="protein sequence ID" value="QGM99437.1"/>
    <property type="molecule type" value="Genomic_DNA"/>
</dbReference>
<keyword evidence="4 6" id="KW-1133">Transmembrane helix</keyword>
<evidence type="ECO:0000256" key="4">
    <source>
        <dbReference type="ARBA" id="ARBA00022989"/>
    </source>
</evidence>
<evidence type="ECO:0000256" key="1">
    <source>
        <dbReference type="ARBA" id="ARBA00004141"/>
    </source>
</evidence>
<feature type="transmembrane region" description="Helical" evidence="6">
    <location>
        <begin position="276"/>
        <end position="293"/>
    </location>
</feature>
<dbReference type="GO" id="GO:0016020">
    <property type="term" value="C:membrane"/>
    <property type="evidence" value="ECO:0007669"/>
    <property type="project" value="UniProtKB-SubCell"/>
</dbReference>
<dbReference type="PANTHER" id="PTHR21716">
    <property type="entry name" value="TRANSMEMBRANE PROTEIN"/>
    <property type="match status" value="1"/>
</dbReference>
<evidence type="ECO:0000313" key="8">
    <source>
        <dbReference type="Proteomes" id="UP000422569"/>
    </source>
</evidence>
<feature type="transmembrane region" description="Helical" evidence="6">
    <location>
        <begin position="161"/>
        <end position="179"/>
    </location>
</feature>
<protein>
    <submittedName>
        <fullName evidence="7">AI-2E family transporter</fullName>
    </submittedName>
</protein>